<dbReference type="Pfam" id="PF00009">
    <property type="entry name" value="GTP_EFTU"/>
    <property type="match status" value="1"/>
</dbReference>
<dbReference type="PANTHER" id="PTHR43381:SF5">
    <property type="entry name" value="TR-TYPE G DOMAIN-CONTAINING PROTEIN"/>
    <property type="match status" value="1"/>
</dbReference>
<evidence type="ECO:0000313" key="12">
    <source>
        <dbReference type="EMBL" id="ANX04900.1"/>
    </source>
</evidence>
<dbReference type="GO" id="GO:0003743">
    <property type="term" value="F:translation initiation factor activity"/>
    <property type="evidence" value="ECO:0007669"/>
    <property type="project" value="UniProtKB-UniRule"/>
</dbReference>
<sequence>MAAQSIEQFAASIRVPVDRLLRQLQEAGVGVRAAGDSITDDEKAALLGHLRRAHGAEASETSPTPRKITLTRQVVSELRQPAVARRPGPGAAPAVAANKVTVVTRKRRTYVKREDQERVGEETAAESDTVTPVEQPAPESELIVQAPEPVVEPAPVAEPEQPAVAQATSAAEAPPRRTTEPQPAARPQPQAPRQAPGKPPARGAQPAPRRDEPGRGAGKQRKKGGRDERGGFGDDAQGRLRSRSRPGAHRGAGAGAGRHQFERPQGAITREVEVPASITVAELASRMSVKAAEVIKCLMRMGQMATINQALDQDTAMLVVEEMGHTAAVAAPQSPESLLTELAPTGEGTARAPIVTVMGHVDHGKTTLLDYIRKSQVAAGEAGAITQHIGAYHVTTPRGAVTFLDTPGHAAFSAMRARGAALTDIVILVVAADDGVMPQTIEAVQHAKAAGVPLVVAVNKMDKPDAEPDRVKQELIQHDVIAEDFGGEVQFVPVSAKTGAGIDALLEAVLLQAEVMELKAVTEGPAVGVVVEAKLDRGRGPVATVLVQAGTLRRGDMVLAGGEFGRARVLLDEHAQPLLEAGPSRPVEVLGLSGVPNVGDVFNVVEDERKAREIALFRQQAAREASLSRREAVPGGDIFSQLRAAQIKSLNVIIKADVQGSAEAIASSLLGLATDEVTVRVVASGVGGITETDVNLALSTGALLVGFNVRADATARKLLKETGVEVRYHSIIYEVIDEVKRALGGLLEPEIRETILGLAEVREVFHSAKFGAVAGCIVSDGVVRRRCPIRVLRGNVVIYEGELESLRRHKDDVPEVRAGTECGIAVKQYNDVQVGDQIECFERTSVERTL</sequence>
<dbReference type="RefSeq" id="WP_068806030.1">
    <property type="nucleotide sequence ID" value="NZ_CP014671.1"/>
</dbReference>
<dbReference type="Pfam" id="PF08364">
    <property type="entry name" value="IF2_assoc"/>
    <property type="match status" value="1"/>
</dbReference>
<organism evidence="12 13">
    <name type="scientific">Immundisolibacter cernigliae</name>
    <dbReference type="NCBI Taxonomy" id="1810504"/>
    <lineage>
        <taxon>Bacteria</taxon>
        <taxon>Pseudomonadati</taxon>
        <taxon>Pseudomonadota</taxon>
        <taxon>Gammaproteobacteria</taxon>
        <taxon>Immundisolibacterales</taxon>
        <taxon>Immundisolibacteraceae</taxon>
        <taxon>Immundisolibacter</taxon>
    </lineage>
</organism>
<reference evidence="13" key="1">
    <citation type="submission" date="2016-03" db="EMBL/GenBank/DDBJ databases">
        <title>Complete genome sequence of Solimmundus cernigliae, representing a novel lineage of polycyclic aromatic hydrocarbon degraders within the Gammaproteobacteria.</title>
        <authorList>
            <person name="Singleton D.R."/>
            <person name="Dickey A.N."/>
            <person name="Scholl E.H."/>
            <person name="Wright F.A."/>
            <person name="Aitken M.D."/>
        </authorList>
    </citation>
    <scope>NUCLEOTIDE SEQUENCE [LARGE SCALE GENOMIC DNA]</scope>
    <source>
        <strain evidence="13">TR3.2</strain>
    </source>
</reference>
<dbReference type="EMBL" id="CP014671">
    <property type="protein sequence ID" value="ANX04900.1"/>
    <property type="molecule type" value="Genomic_DNA"/>
</dbReference>
<dbReference type="FunFam" id="3.40.50.10050:FF:000001">
    <property type="entry name" value="Translation initiation factor IF-2"/>
    <property type="match status" value="1"/>
</dbReference>
<keyword evidence="4 8" id="KW-0396">Initiation factor</keyword>
<dbReference type="InterPro" id="IPR015760">
    <property type="entry name" value="TIF_IF2"/>
</dbReference>
<dbReference type="GO" id="GO:0003924">
    <property type="term" value="F:GTPase activity"/>
    <property type="evidence" value="ECO:0007669"/>
    <property type="project" value="UniProtKB-UniRule"/>
</dbReference>
<dbReference type="FunFam" id="3.40.50.300:FF:000019">
    <property type="entry name" value="Translation initiation factor IF-2"/>
    <property type="match status" value="1"/>
</dbReference>
<evidence type="ECO:0000256" key="8">
    <source>
        <dbReference type="HAMAP-Rule" id="MF_00100"/>
    </source>
</evidence>
<evidence type="ECO:0000256" key="10">
    <source>
        <dbReference type="SAM" id="MobiDB-lite"/>
    </source>
</evidence>
<comment type="subcellular location">
    <subcellularLocation>
        <location evidence="8">Cytoplasm</location>
    </subcellularLocation>
</comment>
<dbReference type="InterPro" id="IPR005225">
    <property type="entry name" value="Small_GTP-bd"/>
</dbReference>
<dbReference type="SUPFAM" id="SSF46955">
    <property type="entry name" value="Putative DNA-binding domain"/>
    <property type="match status" value="1"/>
</dbReference>
<evidence type="ECO:0000259" key="11">
    <source>
        <dbReference type="PROSITE" id="PS51722"/>
    </source>
</evidence>
<feature type="domain" description="Tr-type G" evidence="11">
    <location>
        <begin position="350"/>
        <end position="519"/>
    </location>
</feature>
<dbReference type="FunFam" id="2.40.30.10:FF:000007">
    <property type="entry name" value="Translation initiation factor IF-2"/>
    <property type="match status" value="1"/>
</dbReference>
<dbReference type="SUPFAM" id="SSF52540">
    <property type="entry name" value="P-loop containing nucleoside triphosphate hydrolases"/>
    <property type="match status" value="1"/>
</dbReference>
<evidence type="ECO:0000313" key="13">
    <source>
        <dbReference type="Proteomes" id="UP000092952"/>
    </source>
</evidence>
<dbReference type="NCBIfam" id="TIGR00487">
    <property type="entry name" value="IF-2"/>
    <property type="match status" value="1"/>
</dbReference>
<dbReference type="FunFam" id="2.40.30.10:FF:000008">
    <property type="entry name" value="Translation initiation factor IF-2"/>
    <property type="match status" value="1"/>
</dbReference>
<feature type="binding site" evidence="8">
    <location>
        <begin position="359"/>
        <end position="366"/>
    </location>
    <ligand>
        <name>GTP</name>
        <dbReference type="ChEBI" id="CHEBI:37565"/>
    </ligand>
</feature>
<evidence type="ECO:0000256" key="3">
    <source>
        <dbReference type="ARBA" id="ARBA00022490"/>
    </source>
</evidence>
<dbReference type="Gene3D" id="3.40.50.10050">
    <property type="entry name" value="Translation initiation factor IF- 2, domain 3"/>
    <property type="match status" value="1"/>
</dbReference>
<dbReference type="InterPro" id="IPR006847">
    <property type="entry name" value="IF2_N"/>
</dbReference>
<dbReference type="CDD" id="cd03702">
    <property type="entry name" value="IF2_mtIF2_II"/>
    <property type="match status" value="1"/>
</dbReference>
<evidence type="ECO:0000256" key="4">
    <source>
        <dbReference type="ARBA" id="ARBA00022540"/>
    </source>
</evidence>
<keyword evidence="5 8" id="KW-0547">Nucleotide-binding</keyword>
<feature type="region of interest" description="Disordered" evidence="10">
    <location>
        <begin position="111"/>
        <end position="265"/>
    </location>
</feature>
<dbReference type="CDD" id="cd01887">
    <property type="entry name" value="IF2_eIF5B"/>
    <property type="match status" value="1"/>
</dbReference>
<dbReference type="SUPFAM" id="SSF52156">
    <property type="entry name" value="Initiation factor IF2/eIF5b, domain 3"/>
    <property type="match status" value="1"/>
</dbReference>
<dbReference type="InterPro" id="IPR000178">
    <property type="entry name" value="TF_IF2_bacterial-like"/>
</dbReference>
<dbReference type="InterPro" id="IPR009000">
    <property type="entry name" value="Transl_B-barrel_sf"/>
</dbReference>
<dbReference type="HAMAP" id="MF_00100_B">
    <property type="entry name" value="IF_2_B"/>
    <property type="match status" value="1"/>
</dbReference>
<keyword evidence="7 8" id="KW-0342">GTP-binding</keyword>
<dbReference type="KEGG" id="gbi:PG2T_12460"/>
<dbReference type="InterPro" id="IPR013575">
    <property type="entry name" value="IF2_assoc_dom_bac"/>
</dbReference>
<keyword evidence="6 8" id="KW-0648">Protein biosynthesis</keyword>
<dbReference type="GO" id="GO:0005829">
    <property type="term" value="C:cytosol"/>
    <property type="evidence" value="ECO:0007669"/>
    <property type="project" value="TreeGrafter"/>
</dbReference>
<dbReference type="Pfam" id="PF04760">
    <property type="entry name" value="IF2_N"/>
    <property type="match status" value="2"/>
</dbReference>
<comment type="similarity">
    <text evidence="1 8 9">Belongs to the TRAFAC class translation factor GTPase superfamily. Classic translation factor GTPase family. IF-2 subfamily.</text>
</comment>
<feature type="binding site" evidence="8">
    <location>
        <begin position="405"/>
        <end position="409"/>
    </location>
    <ligand>
        <name>GTP</name>
        <dbReference type="ChEBI" id="CHEBI:37565"/>
    </ligand>
</feature>
<dbReference type="CDD" id="cd03692">
    <property type="entry name" value="mtIF2_IVc"/>
    <property type="match status" value="1"/>
</dbReference>
<dbReference type="Pfam" id="PF22042">
    <property type="entry name" value="EF-G_D2"/>
    <property type="match status" value="1"/>
</dbReference>
<protein>
    <recommendedName>
        <fullName evidence="2 8">Translation initiation factor IF-2</fullName>
    </recommendedName>
</protein>
<gene>
    <name evidence="8" type="primary">infB</name>
    <name evidence="12" type="ORF">PG2T_12460</name>
</gene>
<dbReference type="PROSITE" id="PS01176">
    <property type="entry name" value="IF2"/>
    <property type="match status" value="1"/>
</dbReference>
<feature type="compositionally biased region" description="Low complexity" evidence="10">
    <location>
        <begin position="144"/>
        <end position="167"/>
    </location>
</feature>
<feature type="compositionally biased region" description="Low complexity" evidence="10">
    <location>
        <begin position="191"/>
        <end position="207"/>
    </location>
</feature>
<feature type="compositionally biased region" description="Basic and acidic residues" evidence="10">
    <location>
        <begin position="111"/>
        <end position="121"/>
    </location>
</feature>
<dbReference type="InParanoid" id="A0A1B1YVI1"/>
<dbReference type="Gene3D" id="3.30.56.50">
    <property type="entry name" value="Putative DNA-binding domain, N-terminal subdomain of bacterial translation initiation factor IF2"/>
    <property type="match status" value="1"/>
</dbReference>
<dbReference type="Proteomes" id="UP000092952">
    <property type="component" value="Chromosome"/>
</dbReference>
<dbReference type="InterPro" id="IPR023115">
    <property type="entry name" value="TIF_IF2_dom3"/>
</dbReference>
<name>A0A1B1YVI1_9GAMM</name>
<dbReference type="InterPro" id="IPR053905">
    <property type="entry name" value="EF-G-like_DII"/>
</dbReference>
<dbReference type="InterPro" id="IPR044145">
    <property type="entry name" value="IF2_II"/>
</dbReference>
<evidence type="ECO:0000256" key="5">
    <source>
        <dbReference type="ARBA" id="ARBA00022741"/>
    </source>
</evidence>
<feature type="compositionally biased region" description="Basic and acidic residues" evidence="10">
    <location>
        <begin position="225"/>
        <end position="238"/>
    </location>
</feature>
<dbReference type="OrthoDB" id="9811804at2"/>
<evidence type="ECO:0000256" key="6">
    <source>
        <dbReference type="ARBA" id="ARBA00022917"/>
    </source>
</evidence>
<dbReference type="SUPFAM" id="SSF50447">
    <property type="entry name" value="Translation proteins"/>
    <property type="match status" value="2"/>
</dbReference>
<dbReference type="InterPro" id="IPR036925">
    <property type="entry name" value="TIF_IF2_dom3_sf"/>
</dbReference>
<evidence type="ECO:0000256" key="2">
    <source>
        <dbReference type="ARBA" id="ARBA00020675"/>
    </source>
</evidence>
<dbReference type="Pfam" id="PF11987">
    <property type="entry name" value="IF-2"/>
    <property type="match status" value="1"/>
</dbReference>
<dbReference type="InterPro" id="IPR000795">
    <property type="entry name" value="T_Tr_GTP-bd_dom"/>
</dbReference>
<dbReference type="InterPro" id="IPR009061">
    <property type="entry name" value="DNA-bd_dom_put_sf"/>
</dbReference>
<comment type="function">
    <text evidence="8 9">One of the essential components for the initiation of protein synthesis. Protects formylmethionyl-tRNA from spontaneous hydrolysis and promotes its binding to the 30S ribosomal subunits. Also involved in the hydrolysis of GTP during the formation of the 70S ribosomal complex.</text>
</comment>
<dbReference type="PANTHER" id="PTHR43381">
    <property type="entry name" value="TRANSLATION INITIATION FACTOR IF-2-RELATED"/>
    <property type="match status" value="1"/>
</dbReference>
<feature type="binding site" evidence="8">
    <location>
        <begin position="459"/>
        <end position="462"/>
    </location>
    <ligand>
        <name>GTP</name>
        <dbReference type="ChEBI" id="CHEBI:37565"/>
    </ligand>
</feature>
<feature type="region of interest" description="G-domain" evidence="8">
    <location>
        <begin position="353"/>
        <end position="501"/>
    </location>
</feature>
<evidence type="ECO:0000256" key="1">
    <source>
        <dbReference type="ARBA" id="ARBA00007733"/>
    </source>
</evidence>
<evidence type="ECO:0000256" key="9">
    <source>
        <dbReference type="RuleBase" id="RU000644"/>
    </source>
</evidence>
<dbReference type="GO" id="GO:0005525">
    <property type="term" value="F:GTP binding"/>
    <property type="evidence" value="ECO:0007669"/>
    <property type="project" value="UniProtKB-KW"/>
</dbReference>
<dbReference type="PROSITE" id="PS51722">
    <property type="entry name" value="G_TR_2"/>
    <property type="match status" value="1"/>
</dbReference>
<dbReference type="InterPro" id="IPR027417">
    <property type="entry name" value="P-loop_NTPase"/>
</dbReference>
<dbReference type="FunCoup" id="A0A1B1YVI1">
    <property type="interactions" value="610"/>
</dbReference>
<dbReference type="AlphaFoldDB" id="A0A1B1YVI1"/>
<dbReference type="NCBIfam" id="TIGR00231">
    <property type="entry name" value="small_GTP"/>
    <property type="match status" value="1"/>
</dbReference>
<evidence type="ECO:0000256" key="7">
    <source>
        <dbReference type="ARBA" id="ARBA00023134"/>
    </source>
</evidence>
<dbReference type="Gene3D" id="2.40.30.10">
    <property type="entry name" value="Translation factors"/>
    <property type="match status" value="2"/>
</dbReference>
<dbReference type="STRING" id="1810504.PG2T_12460"/>
<proteinExistence type="inferred from homology"/>
<keyword evidence="13" id="KW-1185">Reference proteome</keyword>
<accession>A0A1B1YVI1</accession>
<dbReference type="Gene3D" id="3.40.50.300">
    <property type="entry name" value="P-loop containing nucleotide triphosphate hydrolases"/>
    <property type="match status" value="1"/>
</dbReference>
<keyword evidence="3 8" id="KW-0963">Cytoplasm</keyword>